<sequence>MAGAALGLAACTSNGTATPGASSSAGASGGPSTSASAGASTGASAGASATPGVANQCVVGKWRSTAVSMSFNAGVAQGQASGGEGVLLDVSPNGQLVADFGAAKPIIFSTTAAGTEIKGQFGYGGTLKGAVQVPASATPTGVWRPAGTSDWSAVTVTVEMISPVQGKIVDRAKLGDYKGAGDQTAGSVDVQPILREGTYECGSTTLKLGPPPGQNGVTWTMNRA</sequence>
<dbReference type="Proteomes" id="UP000599074">
    <property type="component" value="Unassembled WGS sequence"/>
</dbReference>
<proteinExistence type="predicted"/>
<keyword evidence="3" id="KW-1185">Reference proteome</keyword>
<dbReference type="AlphaFoldDB" id="A0A8J3TFJ4"/>
<organism evidence="2 3">
    <name type="scientific">Planosporangium mesophilum</name>
    <dbReference type="NCBI Taxonomy" id="689768"/>
    <lineage>
        <taxon>Bacteria</taxon>
        <taxon>Bacillati</taxon>
        <taxon>Actinomycetota</taxon>
        <taxon>Actinomycetes</taxon>
        <taxon>Micromonosporales</taxon>
        <taxon>Micromonosporaceae</taxon>
        <taxon>Planosporangium</taxon>
    </lineage>
</organism>
<accession>A0A8J3TFJ4</accession>
<name>A0A8J3TFJ4_9ACTN</name>
<protein>
    <submittedName>
        <fullName evidence="2">Uncharacterized protein</fullName>
    </submittedName>
</protein>
<comment type="caution">
    <text evidence="2">The sequence shown here is derived from an EMBL/GenBank/DDBJ whole genome shotgun (WGS) entry which is preliminary data.</text>
</comment>
<evidence type="ECO:0000313" key="3">
    <source>
        <dbReference type="Proteomes" id="UP000599074"/>
    </source>
</evidence>
<evidence type="ECO:0000256" key="1">
    <source>
        <dbReference type="SAM" id="MobiDB-lite"/>
    </source>
</evidence>
<evidence type="ECO:0000313" key="2">
    <source>
        <dbReference type="EMBL" id="GII24222.1"/>
    </source>
</evidence>
<gene>
    <name evidence="2" type="ORF">Pme01_38190</name>
</gene>
<reference evidence="2" key="1">
    <citation type="submission" date="2021-01" db="EMBL/GenBank/DDBJ databases">
        <title>Whole genome shotgun sequence of Planosporangium mesophilum NBRC 109066.</title>
        <authorList>
            <person name="Komaki H."/>
            <person name="Tamura T."/>
        </authorList>
    </citation>
    <scope>NUCLEOTIDE SEQUENCE</scope>
    <source>
        <strain evidence="2">NBRC 109066</strain>
    </source>
</reference>
<dbReference type="EMBL" id="BOON01000034">
    <property type="protein sequence ID" value="GII24222.1"/>
    <property type="molecule type" value="Genomic_DNA"/>
</dbReference>
<feature type="region of interest" description="Disordered" evidence="1">
    <location>
        <begin position="19"/>
        <end position="50"/>
    </location>
</feature>